<feature type="compositionally biased region" description="Pro residues" evidence="1">
    <location>
        <begin position="104"/>
        <end position="120"/>
    </location>
</feature>
<accession>A0AAV1Y7X4</accession>
<dbReference type="AlphaFoldDB" id="A0AAV1Y7X4"/>
<gene>
    <name evidence="2" type="ORF">LLUT_LOCUS30709</name>
</gene>
<dbReference type="EMBL" id="CAXHTB010000022">
    <property type="protein sequence ID" value="CAL0329649.1"/>
    <property type="molecule type" value="Genomic_DNA"/>
</dbReference>
<organism evidence="2 3">
    <name type="scientific">Lupinus luteus</name>
    <name type="common">European yellow lupine</name>
    <dbReference type="NCBI Taxonomy" id="3873"/>
    <lineage>
        <taxon>Eukaryota</taxon>
        <taxon>Viridiplantae</taxon>
        <taxon>Streptophyta</taxon>
        <taxon>Embryophyta</taxon>
        <taxon>Tracheophyta</taxon>
        <taxon>Spermatophyta</taxon>
        <taxon>Magnoliopsida</taxon>
        <taxon>eudicotyledons</taxon>
        <taxon>Gunneridae</taxon>
        <taxon>Pentapetalae</taxon>
        <taxon>rosids</taxon>
        <taxon>fabids</taxon>
        <taxon>Fabales</taxon>
        <taxon>Fabaceae</taxon>
        <taxon>Papilionoideae</taxon>
        <taxon>50 kb inversion clade</taxon>
        <taxon>genistoids sensu lato</taxon>
        <taxon>core genistoids</taxon>
        <taxon>Genisteae</taxon>
        <taxon>Lupinus</taxon>
    </lineage>
</organism>
<feature type="compositionally biased region" description="Pro residues" evidence="1">
    <location>
        <begin position="82"/>
        <end position="91"/>
    </location>
</feature>
<sequence length="207" mass="23848">MPPKTTQKDPKEFVSPLLIEKLRENQELQDARHAKITTVLHNITERLADIRYVPPIPPDPLQGSPTNVFSSHLTHNSQNPSINPPNTPHPPLVYTTPQLCSHSPFPPQPPQPHTRSPPIPPKLQLTPFNGSNPLKWIFQAEQFLQLYMVAPEQRLSMISFYMQGEALNWFKWMCHNFQLSDWSSFTSDLETHFRSSSYINHKAELRV</sequence>
<evidence type="ECO:0000256" key="1">
    <source>
        <dbReference type="SAM" id="MobiDB-lite"/>
    </source>
</evidence>
<keyword evidence="3" id="KW-1185">Reference proteome</keyword>
<name>A0AAV1Y7X4_LUPLU</name>
<evidence type="ECO:0000313" key="3">
    <source>
        <dbReference type="Proteomes" id="UP001497480"/>
    </source>
</evidence>
<proteinExistence type="predicted"/>
<evidence type="ECO:0000313" key="2">
    <source>
        <dbReference type="EMBL" id="CAL0329649.1"/>
    </source>
</evidence>
<evidence type="ECO:0008006" key="4">
    <source>
        <dbReference type="Google" id="ProtNLM"/>
    </source>
</evidence>
<feature type="region of interest" description="Disordered" evidence="1">
    <location>
        <begin position="71"/>
        <end position="120"/>
    </location>
</feature>
<dbReference type="Proteomes" id="UP001497480">
    <property type="component" value="Unassembled WGS sequence"/>
</dbReference>
<protein>
    <recommendedName>
        <fullName evidence="4">Retrotransposon gag domain-containing protein</fullName>
    </recommendedName>
</protein>
<comment type="caution">
    <text evidence="2">The sequence shown here is derived from an EMBL/GenBank/DDBJ whole genome shotgun (WGS) entry which is preliminary data.</text>
</comment>
<reference evidence="2 3" key="1">
    <citation type="submission" date="2024-03" db="EMBL/GenBank/DDBJ databases">
        <authorList>
            <person name="Martinez-Hernandez J."/>
        </authorList>
    </citation>
    <scope>NUCLEOTIDE SEQUENCE [LARGE SCALE GENOMIC DNA]</scope>
</reference>